<proteinExistence type="predicted"/>
<sequence>MILVRVEAPTDLPAGYKLYVHIEKETVTVTVPEGGVRKGTTFEAIGEDLTNATNVKFGKWKDGLLSCCAHVCQPVCWMTWCCSPYLLGQVMSRQHLNVLGLKTTHEASKPTAVILFSINCLMLLIPFVFGLQKYESSWLATGWRKMFIMGICAGWEMHIFFLIMRTRSVIRKKYNIPEGCCCEDCLTGCMCCCTIGQMARQTGDYPNYGSSCCSFTGLNTEDKTDRKIISFTGSYIDSHSYISSGGANMPQNSISGEEPDIPCSSEEPDIPCGNDMNYPFVYKSIPRGDEV</sequence>
<reference evidence="2" key="1">
    <citation type="submission" date="2021-01" db="EMBL/GenBank/DDBJ databases">
        <authorList>
            <person name="Corre E."/>
            <person name="Pelletier E."/>
            <person name="Niang G."/>
            <person name="Scheremetjew M."/>
            <person name="Finn R."/>
            <person name="Kale V."/>
            <person name="Holt S."/>
            <person name="Cochrane G."/>
            <person name="Meng A."/>
            <person name="Brown T."/>
            <person name="Cohen L."/>
        </authorList>
    </citation>
    <scope>NUCLEOTIDE SEQUENCE</scope>
    <source>
        <strain evidence="2">308</strain>
    </source>
</reference>
<organism evidence="2">
    <name type="scientific">Corethron hystrix</name>
    <dbReference type="NCBI Taxonomy" id="216773"/>
    <lineage>
        <taxon>Eukaryota</taxon>
        <taxon>Sar</taxon>
        <taxon>Stramenopiles</taxon>
        <taxon>Ochrophyta</taxon>
        <taxon>Bacillariophyta</taxon>
        <taxon>Coscinodiscophyceae</taxon>
        <taxon>Corethrophycidae</taxon>
        <taxon>Corethrales</taxon>
        <taxon>Corethraceae</taxon>
        <taxon>Corethron</taxon>
    </lineage>
</organism>
<evidence type="ECO:0000256" key="1">
    <source>
        <dbReference type="SAM" id="Phobius"/>
    </source>
</evidence>
<evidence type="ECO:0008006" key="3">
    <source>
        <dbReference type="Google" id="ProtNLM"/>
    </source>
</evidence>
<dbReference type="EMBL" id="HBFR01004816">
    <property type="protein sequence ID" value="CAD8876128.1"/>
    <property type="molecule type" value="Transcribed_RNA"/>
</dbReference>
<protein>
    <recommendedName>
        <fullName evidence="3">PLAC8 family protein</fullName>
    </recommendedName>
</protein>
<dbReference type="InterPro" id="IPR006461">
    <property type="entry name" value="PLAC_motif_containing"/>
</dbReference>
<name>A0A7S1FN26_9STRA</name>
<dbReference type="AlphaFoldDB" id="A0A7S1FN26"/>
<dbReference type="NCBIfam" id="TIGR01571">
    <property type="entry name" value="A_thal_Cys_rich"/>
    <property type="match status" value="1"/>
</dbReference>
<gene>
    <name evidence="2" type="ORF">CHYS00102_LOCUS3306</name>
</gene>
<feature type="transmembrane region" description="Helical" evidence="1">
    <location>
        <begin position="143"/>
        <end position="163"/>
    </location>
</feature>
<keyword evidence="1" id="KW-0472">Membrane</keyword>
<dbReference type="Pfam" id="PF04749">
    <property type="entry name" value="PLAC8"/>
    <property type="match status" value="1"/>
</dbReference>
<keyword evidence="1" id="KW-0812">Transmembrane</keyword>
<feature type="transmembrane region" description="Helical" evidence="1">
    <location>
        <begin position="112"/>
        <end position="131"/>
    </location>
</feature>
<keyword evidence="1" id="KW-1133">Transmembrane helix</keyword>
<evidence type="ECO:0000313" key="2">
    <source>
        <dbReference type="EMBL" id="CAD8876128.1"/>
    </source>
</evidence>
<accession>A0A7S1FN26</accession>